<evidence type="ECO:0000256" key="4">
    <source>
        <dbReference type="ARBA" id="ARBA00022840"/>
    </source>
</evidence>
<dbReference type="InterPro" id="IPR027417">
    <property type="entry name" value="P-loop_NTPase"/>
</dbReference>
<keyword evidence="1" id="KW-0547">Nucleotide-binding</keyword>
<name>A0A1Q9E0H7_SYMMI</name>
<keyword evidence="4" id="KW-0067">ATP-binding</keyword>
<dbReference type="SUPFAM" id="SSF52540">
    <property type="entry name" value="P-loop containing nucleoside triphosphate hydrolases"/>
    <property type="match status" value="1"/>
</dbReference>
<evidence type="ECO:0000256" key="1">
    <source>
        <dbReference type="ARBA" id="ARBA00022741"/>
    </source>
</evidence>
<dbReference type="EMBL" id="LSRX01000310">
    <property type="protein sequence ID" value="OLQ00923.1"/>
    <property type="molecule type" value="Genomic_DNA"/>
</dbReference>
<dbReference type="InterPro" id="IPR011545">
    <property type="entry name" value="DEAD/DEAH_box_helicase_dom"/>
</dbReference>
<organism evidence="8 9">
    <name type="scientific">Symbiodinium microadriaticum</name>
    <name type="common">Dinoflagellate</name>
    <name type="synonym">Zooxanthella microadriatica</name>
    <dbReference type="NCBI Taxonomy" id="2951"/>
    <lineage>
        <taxon>Eukaryota</taxon>
        <taxon>Sar</taxon>
        <taxon>Alveolata</taxon>
        <taxon>Dinophyceae</taxon>
        <taxon>Suessiales</taxon>
        <taxon>Symbiodiniaceae</taxon>
        <taxon>Symbiodinium</taxon>
    </lineage>
</organism>
<dbReference type="Proteomes" id="UP000186817">
    <property type="component" value="Unassembled WGS sequence"/>
</dbReference>
<keyword evidence="3 8" id="KW-0347">Helicase</keyword>
<dbReference type="SMART" id="SM00487">
    <property type="entry name" value="DEXDc"/>
    <property type="match status" value="1"/>
</dbReference>
<keyword evidence="2" id="KW-0378">Hydrolase</keyword>
<dbReference type="GO" id="GO:0016787">
    <property type="term" value="F:hydrolase activity"/>
    <property type="evidence" value="ECO:0007669"/>
    <property type="project" value="UniProtKB-KW"/>
</dbReference>
<dbReference type="GO" id="GO:0003676">
    <property type="term" value="F:nucleic acid binding"/>
    <property type="evidence" value="ECO:0007669"/>
    <property type="project" value="InterPro"/>
</dbReference>
<dbReference type="SUPFAM" id="SSF53335">
    <property type="entry name" value="S-adenosyl-L-methionine-dependent methyltransferases"/>
    <property type="match status" value="1"/>
</dbReference>
<accession>A0A1Q9E0H7</accession>
<feature type="domain" description="DEAD-box RNA helicase Q" evidence="7">
    <location>
        <begin position="73"/>
        <end position="101"/>
    </location>
</feature>
<comment type="caution">
    <text evidence="8">The sequence shown here is derived from an EMBL/GenBank/DDBJ whole genome shotgun (WGS) entry which is preliminary data.</text>
</comment>
<dbReference type="OrthoDB" id="459457at2759"/>
<evidence type="ECO:0000259" key="7">
    <source>
        <dbReference type="PROSITE" id="PS51195"/>
    </source>
</evidence>
<gene>
    <name evidence="8" type="primary">FAL1</name>
    <name evidence="8" type="ORF">AK812_SmicGene16372</name>
</gene>
<dbReference type="GO" id="GO:0005524">
    <property type="term" value="F:ATP binding"/>
    <property type="evidence" value="ECO:0007669"/>
    <property type="project" value="UniProtKB-KW"/>
</dbReference>
<dbReference type="InterPro" id="IPR014001">
    <property type="entry name" value="Helicase_ATP-bd"/>
</dbReference>
<proteinExistence type="predicted"/>
<keyword evidence="9" id="KW-1185">Reference proteome</keyword>
<feature type="domain" description="Helicase ATP-binding" evidence="6">
    <location>
        <begin position="104"/>
        <end position="282"/>
    </location>
</feature>
<dbReference type="GO" id="GO:0003724">
    <property type="term" value="F:RNA helicase activity"/>
    <property type="evidence" value="ECO:0007669"/>
    <property type="project" value="InterPro"/>
</dbReference>
<evidence type="ECO:0000313" key="9">
    <source>
        <dbReference type="Proteomes" id="UP000186817"/>
    </source>
</evidence>
<dbReference type="PROSITE" id="PS51195">
    <property type="entry name" value="Q_MOTIF"/>
    <property type="match status" value="1"/>
</dbReference>
<dbReference type="Pfam" id="PF00270">
    <property type="entry name" value="DEAD"/>
    <property type="match status" value="1"/>
</dbReference>
<dbReference type="Gene3D" id="3.40.50.150">
    <property type="entry name" value="Vaccinia Virus protein VP39"/>
    <property type="match status" value="1"/>
</dbReference>
<dbReference type="AlphaFoldDB" id="A0A1Q9E0H7"/>
<evidence type="ECO:0000256" key="3">
    <source>
        <dbReference type="ARBA" id="ARBA00022806"/>
    </source>
</evidence>
<evidence type="ECO:0000256" key="2">
    <source>
        <dbReference type="ARBA" id="ARBA00022801"/>
    </source>
</evidence>
<dbReference type="Gene3D" id="3.40.50.300">
    <property type="entry name" value="P-loop containing nucleotide triphosphate hydrolases"/>
    <property type="match status" value="1"/>
</dbReference>
<dbReference type="InterPro" id="IPR014014">
    <property type="entry name" value="RNA_helicase_DEAD_Q_motif"/>
</dbReference>
<evidence type="ECO:0000256" key="5">
    <source>
        <dbReference type="PROSITE-ProRule" id="PRU00552"/>
    </source>
</evidence>
<dbReference type="InterPro" id="IPR029063">
    <property type="entry name" value="SAM-dependent_MTases_sf"/>
</dbReference>
<reference evidence="8 9" key="1">
    <citation type="submission" date="2016-02" db="EMBL/GenBank/DDBJ databases">
        <title>Genome analysis of coral dinoflagellate symbionts highlights evolutionary adaptations to a symbiotic lifestyle.</title>
        <authorList>
            <person name="Aranda M."/>
            <person name="Li Y."/>
            <person name="Liew Y.J."/>
            <person name="Baumgarten S."/>
            <person name="Simakov O."/>
            <person name="Wilson M."/>
            <person name="Piel J."/>
            <person name="Ashoor H."/>
            <person name="Bougouffa S."/>
            <person name="Bajic V.B."/>
            <person name="Ryu T."/>
            <person name="Ravasi T."/>
            <person name="Bayer T."/>
            <person name="Micklem G."/>
            <person name="Kim H."/>
            <person name="Bhak J."/>
            <person name="Lajeunesse T.C."/>
            <person name="Voolstra C.R."/>
        </authorList>
    </citation>
    <scope>NUCLEOTIDE SEQUENCE [LARGE SCALE GENOMIC DNA]</scope>
    <source>
        <strain evidence="8 9">CCMP2467</strain>
    </source>
</reference>
<protein>
    <submittedName>
        <fullName evidence="8">ATP-dependent RNA helicase FAL1</fullName>
    </submittedName>
</protein>
<dbReference type="PANTHER" id="PTHR47960">
    <property type="entry name" value="DEAD-BOX ATP-DEPENDENT RNA HELICASE 50"/>
    <property type="match status" value="1"/>
</dbReference>
<evidence type="ECO:0000259" key="6">
    <source>
        <dbReference type="PROSITE" id="PS51192"/>
    </source>
</evidence>
<feature type="short sequence motif" description="Q motif" evidence="5">
    <location>
        <begin position="73"/>
        <end position="101"/>
    </location>
</feature>
<dbReference type="PROSITE" id="PS51192">
    <property type="entry name" value="HELICASE_ATP_BIND_1"/>
    <property type="match status" value="1"/>
</dbReference>
<sequence>MGNAQVPRVEEPRALLAENPSCVAGLWRDHEEDAVRSPVLVVPCAAPECNAMSKGVSDEGLVFETSEDVEVLPTFDALGLKEDLLRGVYAYGFERPSAVQQRAILPILKGRDVIVQSQSGTGKTCVFCLGALQTVDTQSREPQALFLSPTRELAEQSQKVCLALGDYLNVQVHVCIGGKRVSDDIHTFEAGVQIVSGTPGRVFHMIQQRHFSTRHAVSTAGSGLLWVPIPRSLGAMQALGQVRQSDVPDAYRSCKRDLSQTAPPRPSTSPHKSAMMRLLARIGSRKQAVRLALLGLCGGVSHAFFSAAAAEAPLPVVQLSALHRRFGGDSSVTQARLTVFPHVAIASKLPRSHGRAFYGGELRHRSRPLSCQSQGWMAPVAAAPVFLEHTPSPHTVTFPCHRRNLPPPPPGLEIPEVPEAVAGNLRFGVGSFGHPHFCTRPCVYISKGRVCPCGTACAYCHFPHRATSKPDWKLRQRLLAANDQELLATFLPFIFKKAAMEGLIPYVDHLLALLKAEMHETQSEAIALGRFRPLRMNFMHLVESSMRRLPPHVRAEVNRIKSELPPPAVTLPGPSLYPQIGVHEMVPMKVWENQPMLQSAPSGGTISALSVQIPALEKLLPYLRLPGSEIFDLGFGSGVMTAMMLAVADDSATAVGVDLADKVPVAMRNMESCDPSCPFAPFDKQRFSLEGGDAFAYLSKWKKDGKRFDVVYSGCSMDPRTEQLRLFLGAMKPGGAAVFNLGNPGRQGMYFVADGGKVCQLLMRVNFMMAESAVTPPTLSQELPLDAEKLGAWIRENLGSW</sequence>
<evidence type="ECO:0000313" key="8">
    <source>
        <dbReference type="EMBL" id="OLQ00923.1"/>
    </source>
</evidence>